<name>A0A1E7Q808_9GAMM</name>
<dbReference type="Proteomes" id="UP000242258">
    <property type="component" value="Unassembled WGS sequence"/>
</dbReference>
<protein>
    <submittedName>
        <fullName evidence="1">Uncharacterized protein</fullName>
    </submittedName>
</protein>
<keyword evidence="2" id="KW-1185">Reference proteome</keyword>
<dbReference type="AlphaFoldDB" id="A0A1E7Q808"/>
<accession>A0A1E7Q808</accession>
<evidence type="ECO:0000313" key="1">
    <source>
        <dbReference type="EMBL" id="OEY70334.1"/>
    </source>
</evidence>
<dbReference type="EMBL" id="MKEK01000001">
    <property type="protein sequence ID" value="OEY70334.1"/>
    <property type="molecule type" value="Genomic_DNA"/>
</dbReference>
<dbReference type="RefSeq" id="WP_070049888.1">
    <property type="nucleotide sequence ID" value="NZ_CBCSDO010000008.1"/>
</dbReference>
<organism evidence="1 2">
    <name type="scientific">Rheinheimera salexigens</name>
    <dbReference type="NCBI Taxonomy" id="1628148"/>
    <lineage>
        <taxon>Bacteria</taxon>
        <taxon>Pseudomonadati</taxon>
        <taxon>Pseudomonadota</taxon>
        <taxon>Gammaproteobacteria</taxon>
        <taxon>Chromatiales</taxon>
        <taxon>Chromatiaceae</taxon>
        <taxon>Rheinheimera</taxon>
    </lineage>
</organism>
<dbReference type="STRING" id="1628148.BI198_12705"/>
<proteinExistence type="predicted"/>
<gene>
    <name evidence="1" type="ORF">BI198_12705</name>
</gene>
<dbReference type="OrthoDB" id="6157741at2"/>
<evidence type="ECO:0000313" key="2">
    <source>
        <dbReference type="Proteomes" id="UP000242258"/>
    </source>
</evidence>
<sequence length="179" mass="20128">MANNIDDAKRFFANMGEQGQAALAEVLNKFGTKLRKEAITEISQQLNLEPNYISRHISVRQRANVRNLQVTISAESRPVLLERYSSQQHQRPGKTVAMRNDGVSVHVKRSGSRKKLNQGFFIRLRGSNTVGLAMRLGKGKDNYKVLHGPSVSQAYQSVRNEIEPSSAEILATFFEQFNP</sequence>
<comment type="caution">
    <text evidence="1">The sequence shown here is derived from an EMBL/GenBank/DDBJ whole genome shotgun (WGS) entry which is preliminary data.</text>
</comment>
<reference evidence="2" key="1">
    <citation type="submission" date="2016-09" db="EMBL/GenBank/DDBJ databases">
        <authorList>
            <person name="Wan X."/>
            <person name="Hou S."/>
        </authorList>
    </citation>
    <scope>NUCLEOTIDE SEQUENCE [LARGE SCALE GENOMIC DNA]</scope>
    <source>
        <strain evidence="2">KH87</strain>
    </source>
</reference>